<reference evidence="2 3" key="1">
    <citation type="journal article" date="2015" name="Genome Biol.">
        <title>Comparative genomics of Steinernema reveals deeply conserved gene regulatory networks.</title>
        <authorList>
            <person name="Dillman A.R."/>
            <person name="Macchietto M."/>
            <person name="Porter C.F."/>
            <person name="Rogers A."/>
            <person name="Williams B."/>
            <person name="Antoshechkin I."/>
            <person name="Lee M.M."/>
            <person name="Goodwin Z."/>
            <person name="Lu X."/>
            <person name="Lewis E.E."/>
            <person name="Goodrich-Blair H."/>
            <person name="Stock S.P."/>
            <person name="Adams B.J."/>
            <person name="Sternberg P.W."/>
            <person name="Mortazavi A."/>
        </authorList>
    </citation>
    <scope>NUCLEOTIDE SEQUENCE [LARGE SCALE GENOMIC DNA]</scope>
    <source>
        <strain evidence="2 3">ALL</strain>
    </source>
</reference>
<keyword evidence="3" id="KW-1185">Reference proteome</keyword>
<organism evidence="2 3">
    <name type="scientific">Steinernema carpocapsae</name>
    <name type="common">Entomopathogenic nematode</name>
    <dbReference type="NCBI Taxonomy" id="34508"/>
    <lineage>
        <taxon>Eukaryota</taxon>
        <taxon>Metazoa</taxon>
        <taxon>Ecdysozoa</taxon>
        <taxon>Nematoda</taxon>
        <taxon>Chromadorea</taxon>
        <taxon>Rhabditida</taxon>
        <taxon>Tylenchina</taxon>
        <taxon>Panagrolaimomorpha</taxon>
        <taxon>Strongyloidoidea</taxon>
        <taxon>Steinernematidae</taxon>
        <taxon>Steinernema</taxon>
    </lineage>
</organism>
<protein>
    <submittedName>
        <fullName evidence="2">Uncharacterized protein</fullName>
    </submittedName>
</protein>
<dbReference type="Proteomes" id="UP000298663">
    <property type="component" value="Unassembled WGS sequence"/>
</dbReference>
<comment type="caution">
    <text evidence="2">The sequence shown here is derived from an EMBL/GenBank/DDBJ whole genome shotgun (WGS) entry which is preliminary data.</text>
</comment>
<keyword evidence="1" id="KW-0472">Membrane</keyword>
<sequence length="92" mass="10484">MDLQADSFFHDRTLPFRVLVAIFKLLVFFNVLVKVSATVKRLEYEISSRVASHGKREITGADSYSLNLRLAAPFPYFARATHGRSQILSDEH</sequence>
<keyword evidence="1" id="KW-1133">Transmembrane helix</keyword>
<name>A0A4U8UMR5_STECR</name>
<dbReference type="EMBL" id="AZBU02000001">
    <property type="protein sequence ID" value="TMS34390.1"/>
    <property type="molecule type" value="Genomic_DNA"/>
</dbReference>
<gene>
    <name evidence="2" type="ORF">L596_001996</name>
</gene>
<accession>A0A4U8UMR5</accession>
<keyword evidence="1" id="KW-0812">Transmembrane</keyword>
<evidence type="ECO:0000256" key="1">
    <source>
        <dbReference type="SAM" id="Phobius"/>
    </source>
</evidence>
<dbReference type="AlphaFoldDB" id="A0A4U8UMR5"/>
<reference evidence="2 3" key="2">
    <citation type="journal article" date="2019" name="G3 (Bethesda)">
        <title>Hybrid Assembly of the Genome of the Entomopathogenic Nematode Steinernema carpocapsae Identifies the X-Chromosome.</title>
        <authorList>
            <person name="Serra L."/>
            <person name="Macchietto M."/>
            <person name="Macias-Munoz A."/>
            <person name="McGill C.J."/>
            <person name="Rodriguez I.M."/>
            <person name="Rodriguez B."/>
            <person name="Murad R."/>
            <person name="Mortazavi A."/>
        </authorList>
    </citation>
    <scope>NUCLEOTIDE SEQUENCE [LARGE SCALE GENOMIC DNA]</scope>
    <source>
        <strain evidence="2 3">ALL</strain>
    </source>
</reference>
<feature type="transmembrane region" description="Helical" evidence="1">
    <location>
        <begin position="14"/>
        <end position="33"/>
    </location>
</feature>
<evidence type="ECO:0000313" key="2">
    <source>
        <dbReference type="EMBL" id="TMS34390.1"/>
    </source>
</evidence>
<evidence type="ECO:0000313" key="3">
    <source>
        <dbReference type="Proteomes" id="UP000298663"/>
    </source>
</evidence>
<proteinExistence type="predicted"/>